<evidence type="ECO:0000256" key="12">
    <source>
        <dbReference type="PIRSR" id="PIRSR000098-1"/>
    </source>
</evidence>
<dbReference type="SUPFAM" id="SSF51735">
    <property type="entry name" value="NAD(P)-binding Rossmann-fold domains"/>
    <property type="match status" value="1"/>
</dbReference>
<feature type="active site" description="Proton donor" evidence="12">
    <location>
        <position position="196"/>
    </location>
</feature>
<evidence type="ECO:0000256" key="3">
    <source>
        <dbReference type="ARBA" id="ARBA00006753"/>
    </source>
</evidence>
<dbReference type="InterPro" id="IPR016204">
    <property type="entry name" value="HDH"/>
</dbReference>
<dbReference type="Pfam" id="PF03447">
    <property type="entry name" value="NAD_binding_3"/>
    <property type="match status" value="1"/>
</dbReference>
<dbReference type="AlphaFoldDB" id="A0A937FGA5"/>
<evidence type="ECO:0000313" key="18">
    <source>
        <dbReference type="EMBL" id="MBL4933425.1"/>
    </source>
</evidence>
<dbReference type="InterPro" id="IPR005106">
    <property type="entry name" value="Asp/hSer_DH_NAD-bd"/>
</dbReference>
<dbReference type="RefSeq" id="WP_202768863.1">
    <property type="nucleotide sequence ID" value="NZ_JAESWA010000024.1"/>
</dbReference>
<keyword evidence="9" id="KW-0915">Sodium</keyword>
<comment type="similarity">
    <text evidence="3 15">Belongs to the homoserine dehydrogenase family.</text>
</comment>
<feature type="domain" description="Aspartate/homoserine dehydrogenase NAD-binding" evidence="17">
    <location>
        <begin position="8"/>
        <end position="120"/>
    </location>
</feature>
<protein>
    <recommendedName>
        <fullName evidence="5 14">Homoserine dehydrogenase</fullName>
        <ecNumber evidence="4 14">1.1.1.3</ecNumber>
    </recommendedName>
</protein>
<dbReference type="Proteomes" id="UP000623681">
    <property type="component" value="Unassembled WGS sequence"/>
</dbReference>
<dbReference type="GO" id="GO:0009088">
    <property type="term" value="P:threonine biosynthetic process"/>
    <property type="evidence" value="ECO:0007669"/>
    <property type="project" value="UniProtKB-KW"/>
</dbReference>
<dbReference type="SUPFAM" id="SSF55347">
    <property type="entry name" value="Glyceraldehyde-3-phosphate dehydrogenase-like, C-terminal domain"/>
    <property type="match status" value="1"/>
</dbReference>
<evidence type="ECO:0000256" key="8">
    <source>
        <dbReference type="ARBA" id="ARBA00023002"/>
    </source>
</evidence>
<evidence type="ECO:0000256" key="4">
    <source>
        <dbReference type="ARBA" id="ARBA00013213"/>
    </source>
</evidence>
<dbReference type="EC" id="1.1.1.3" evidence="4 14"/>
<evidence type="ECO:0000256" key="10">
    <source>
        <dbReference type="ARBA" id="ARBA00023167"/>
    </source>
</evidence>
<dbReference type="GO" id="GO:0009086">
    <property type="term" value="P:methionine biosynthetic process"/>
    <property type="evidence" value="ECO:0007669"/>
    <property type="project" value="UniProtKB-KW"/>
</dbReference>
<comment type="pathway">
    <text evidence="2 14">Amino-acid biosynthesis; L-methionine biosynthesis via de novo pathway; L-homoserine from L-aspartate: step 3/3.</text>
</comment>
<evidence type="ECO:0000259" key="17">
    <source>
        <dbReference type="Pfam" id="PF03447"/>
    </source>
</evidence>
<evidence type="ECO:0000256" key="1">
    <source>
        <dbReference type="ARBA" id="ARBA00005056"/>
    </source>
</evidence>
<organism evidence="18 19">
    <name type="scientific">Clostridium paridis</name>
    <dbReference type="NCBI Taxonomy" id="2803863"/>
    <lineage>
        <taxon>Bacteria</taxon>
        <taxon>Bacillati</taxon>
        <taxon>Bacillota</taxon>
        <taxon>Clostridia</taxon>
        <taxon>Eubacteriales</taxon>
        <taxon>Clostridiaceae</taxon>
        <taxon>Clostridium</taxon>
    </lineage>
</organism>
<feature type="binding site" evidence="13">
    <location>
        <position position="96"/>
    </location>
    <ligand>
        <name>NADPH</name>
        <dbReference type="ChEBI" id="CHEBI:57783"/>
    </ligand>
</feature>
<evidence type="ECO:0000256" key="11">
    <source>
        <dbReference type="ARBA" id="ARBA00048841"/>
    </source>
</evidence>
<dbReference type="FunFam" id="3.30.360.10:FF:000005">
    <property type="entry name" value="Homoserine dehydrogenase"/>
    <property type="match status" value="1"/>
</dbReference>
<keyword evidence="6 14" id="KW-0028">Amino-acid biosynthesis</keyword>
<dbReference type="PIRSF" id="PIRSF000098">
    <property type="entry name" value="Homoser_dehydrog"/>
    <property type="match status" value="1"/>
</dbReference>
<evidence type="ECO:0000256" key="13">
    <source>
        <dbReference type="PIRSR" id="PIRSR000098-2"/>
    </source>
</evidence>
<name>A0A937FGA5_9CLOT</name>
<comment type="pathway">
    <text evidence="1 14">Amino-acid biosynthesis; L-threonine biosynthesis; L-threonine from L-aspartate: step 3/5.</text>
</comment>
<keyword evidence="13 14" id="KW-0521">NADP</keyword>
<dbReference type="EMBL" id="JAESWA010000024">
    <property type="protein sequence ID" value="MBL4933425.1"/>
    <property type="molecule type" value="Genomic_DNA"/>
</dbReference>
<dbReference type="InterPro" id="IPR036291">
    <property type="entry name" value="NAD(P)-bd_dom_sf"/>
</dbReference>
<dbReference type="Gene3D" id="3.30.360.10">
    <property type="entry name" value="Dihydrodipicolinate Reductase, domain 2"/>
    <property type="match status" value="1"/>
</dbReference>
<dbReference type="PROSITE" id="PS01042">
    <property type="entry name" value="HOMOSER_DHGENASE"/>
    <property type="match status" value="1"/>
</dbReference>
<evidence type="ECO:0000256" key="2">
    <source>
        <dbReference type="ARBA" id="ARBA00005062"/>
    </source>
</evidence>
<evidence type="ECO:0000256" key="7">
    <source>
        <dbReference type="ARBA" id="ARBA00022697"/>
    </source>
</evidence>
<keyword evidence="19" id="KW-1185">Reference proteome</keyword>
<dbReference type="Gene3D" id="3.30.70.260">
    <property type="match status" value="1"/>
</dbReference>
<evidence type="ECO:0000256" key="5">
    <source>
        <dbReference type="ARBA" id="ARBA00013376"/>
    </source>
</evidence>
<keyword evidence="8 14" id="KW-0560">Oxidoreductase</keyword>
<comment type="caution">
    <text evidence="18">The sequence shown here is derived from an EMBL/GenBank/DDBJ whole genome shotgun (WGS) entry which is preliminary data.</text>
</comment>
<comment type="catalytic activity">
    <reaction evidence="11">
        <text>L-homoserine + NADP(+) = L-aspartate 4-semialdehyde + NADPH + H(+)</text>
        <dbReference type="Rhea" id="RHEA:15761"/>
        <dbReference type="ChEBI" id="CHEBI:15378"/>
        <dbReference type="ChEBI" id="CHEBI:57476"/>
        <dbReference type="ChEBI" id="CHEBI:57783"/>
        <dbReference type="ChEBI" id="CHEBI:58349"/>
        <dbReference type="ChEBI" id="CHEBI:537519"/>
        <dbReference type="EC" id="1.1.1.3"/>
    </reaction>
    <physiologicalReaction direction="right-to-left" evidence="11">
        <dbReference type="Rhea" id="RHEA:15763"/>
    </physiologicalReaction>
</comment>
<dbReference type="PANTHER" id="PTHR43331">
    <property type="entry name" value="HOMOSERINE DEHYDROGENASE"/>
    <property type="match status" value="1"/>
</dbReference>
<proteinExistence type="inferred from homology"/>
<keyword evidence="7 14" id="KW-0791">Threonine biosynthesis</keyword>
<evidence type="ECO:0000256" key="9">
    <source>
        <dbReference type="ARBA" id="ARBA00023053"/>
    </source>
</evidence>
<dbReference type="GO" id="GO:0050661">
    <property type="term" value="F:NADP binding"/>
    <property type="evidence" value="ECO:0007669"/>
    <property type="project" value="InterPro"/>
</dbReference>
<keyword evidence="10 14" id="KW-0486">Methionine biosynthesis</keyword>
<evidence type="ECO:0000313" key="19">
    <source>
        <dbReference type="Proteomes" id="UP000623681"/>
    </source>
</evidence>
<reference evidence="18" key="1">
    <citation type="submission" date="2021-01" db="EMBL/GenBank/DDBJ databases">
        <title>Genome public.</title>
        <authorList>
            <person name="Liu C."/>
            <person name="Sun Q."/>
        </authorList>
    </citation>
    <scope>NUCLEOTIDE SEQUENCE</scope>
    <source>
        <strain evidence="18">YIM B02565</strain>
    </source>
</reference>
<dbReference type="PANTHER" id="PTHR43331:SF1">
    <property type="entry name" value="HOMOSERINE DEHYDROGENASE"/>
    <property type="match status" value="1"/>
</dbReference>
<sequence length="403" mass="44888">MVRISLLGYGVVGTGLIELLEKNKDKLENIEVVSILVRNLEKHENKKFSEILTTDTEEFFSKETDIVVEVMGGINPAYEFVKRALSLGRNVVTANKDLIAEYGGKLIDIARRKDVNLKFEASVGGGIPLLKPLLESLEGNEIKSITGILNGTTNFILTKMSRENLCYSKALREAQKQGFAEANPESDVMGYDAARKLAILSTLAYKKKISWKDINTKGITELERQDFIYAKELGYQIKLIAVSKKVRNEVYASVEPALIDGDSLFSQINDEVNGVIFHGDAVGDVSFTGKGAGMLPTASAVYSDILDIIKGRGELPTKYEEEVIIKETTYDKSSLLIRMKTNDKRSAIKAVREKFNKAQLVGERKDEIAFYLEIESEVEIIKLLNTLIKEGKINSYTRLPKVS</sequence>
<evidence type="ECO:0000256" key="6">
    <source>
        <dbReference type="ARBA" id="ARBA00022605"/>
    </source>
</evidence>
<dbReference type="InterPro" id="IPR001342">
    <property type="entry name" value="HDH_cat"/>
</dbReference>
<evidence type="ECO:0000259" key="16">
    <source>
        <dbReference type="Pfam" id="PF00742"/>
    </source>
</evidence>
<dbReference type="InterPro" id="IPR019811">
    <property type="entry name" value="HDH_CS"/>
</dbReference>
<dbReference type="NCBIfam" id="NF004976">
    <property type="entry name" value="PRK06349.1"/>
    <property type="match status" value="1"/>
</dbReference>
<gene>
    <name evidence="18" type="ORF">JK634_16665</name>
</gene>
<dbReference type="GO" id="GO:0004412">
    <property type="term" value="F:homoserine dehydrogenase activity"/>
    <property type="evidence" value="ECO:0007669"/>
    <property type="project" value="UniProtKB-EC"/>
</dbReference>
<feature type="binding site" evidence="13">
    <location>
        <position position="181"/>
    </location>
    <ligand>
        <name>L-homoserine</name>
        <dbReference type="ChEBI" id="CHEBI:57476"/>
    </ligand>
</feature>
<feature type="binding site" evidence="13">
    <location>
        <begin position="7"/>
        <end position="14"/>
    </location>
    <ligand>
        <name>NADP(+)</name>
        <dbReference type="ChEBI" id="CHEBI:58349"/>
    </ligand>
</feature>
<accession>A0A937FGA5</accession>
<evidence type="ECO:0000256" key="15">
    <source>
        <dbReference type="RuleBase" id="RU004171"/>
    </source>
</evidence>
<dbReference type="Pfam" id="PF00742">
    <property type="entry name" value="Homoserine_dh"/>
    <property type="match status" value="1"/>
</dbReference>
<evidence type="ECO:0000256" key="14">
    <source>
        <dbReference type="RuleBase" id="RU000579"/>
    </source>
</evidence>
<feature type="domain" description="Homoserine dehydrogenase catalytic" evidence="16">
    <location>
        <begin position="128"/>
        <end position="306"/>
    </location>
</feature>
<dbReference type="Gene3D" id="3.40.50.720">
    <property type="entry name" value="NAD(P)-binding Rossmann-like Domain"/>
    <property type="match status" value="1"/>
</dbReference>